<dbReference type="PANTHER" id="PTHR22604">
    <property type="entry name" value="OXIDOREDUCTASES"/>
    <property type="match status" value="1"/>
</dbReference>
<dbReference type="Gene3D" id="3.20.20.100">
    <property type="entry name" value="NADP-dependent oxidoreductase domain"/>
    <property type="match status" value="1"/>
</dbReference>
<dbReference type="PANTHER" id="PTHR22604:SF105">
    <property type="entry name" value="TRANS-1,2-DIHYDROBENZENE-1,2-DIOL DEHYDROGENASE"/>
    <property type="match status" value="1"/>
</dbReference>
<accession>A0A6G3WPL8</accession>
<feature type="domain" description="NADP-dependent oxidoreductase" evidence="3">
    <location>
        <begin position="422"/>
        <end position="694"/>
    </location>
</feature>
<evidence type="ECO:0000313" key="6">
    <source>
        <dbReference type="EMBL" id="NEE07456.1"/>
    </source>
</evidence>
<organism evidence="6">
    <name type="scientific">Streptomyces sp. SID7499</name>
    <dbReference type="NCBI Taxonomy" id="2706086"/>
    <lineage>
        <taxon>Bacteria</taxon>
        <taxon>Bacillati</taxon>
        <taxon>Actinomycetota</taxon>
        <taxon>Actinomycetes</taxon>
        <taxon>Kitasatosporales</taxon>
        <taxon>Streptomycetaceae</taxon>
        <taxon>Streptomyces</taxon>
    </lineage>
</organism>
<evidence type="ECO:0000259" key="3">
    <source>
        <dbReference type="Pfam" id="PF00248"/>
    </source>
</evidence>
<dbReference type="InterPro" id="IPR023210">
    <property type="entry name" value="NADP_OxRdtase_dom"/>
</dbReference>
<gene>
    <name evidence="6" type="ORF">G3M58_13475</name>
</gene>
<dbReference type="SUPFAM" id="SSF55347">
    <property type="entry name" value="Glyceraldehyde-3-phosphate dehydrogenase-like, C-terminal domain"/>
    <property type="match status" value="1"/>
</dbReference>
<protein>
    <submittedName>
        <fullName evidence="6">Gfo/Idh/MocA family oxidoreductase</fullName>
    </submittedName>
</protein>
<dbReference type="InterPro" id="IPR000683">
    <property type="entry name" value="Gfo/Idh/MocA-like_OxRdtase_N"/>
</dbReference>
<dbReference type="Gene3D" id="3.40.50.720">
    <property type="entry name" value="NAD(P)-binding Rossmann-like Domain"/>
    <property type="match status" value="1"/>
</dbReference>
<dbReference type="InterPro" id="IPR055170">
    <property type="entry name" value="GFO_IDH_MocA-like_dom"/>
</dbReference>
<comment type="similarity">
    <text evidence="1">Belongs to the Gfo/Idh/MocA family.</text>
</comment>
<dbReference type="CDD" id="cd19082">
    <property type="entry name" value="AKR_AKR10A1_2"/>
    <property type="match status" value="1"/>
</dbReference>
<dbReference type="Pfam" id="PF00248">
    <property type="entry name" value="Aldo_ket_red"/>
    <property type="match status" value="1"/>
</dbReference>
<dbReference type="SUPFAM" id="SSF51430">
    <property type="entry name" value="NAD(P)-linked oxidoreductase"/>
    <property type="match status" value="1"/>
</dbReference>
<dbReference type="GO" id="GO:0000166">
    <property type="term" value="F:nucleotide binding"/>
    <property type="evidence" value="ECO:0007669"/>
    <property type="project" value="InterPro"/>
</dbReference>
<dbReference type="AlphaFoldDB" id="A0A6G3WPL8"/>
<dbReference type="EMBL" id="JAAGMN010001394">
    <property type="protein sequence ID" value="NEE07456.1"/>
    <property type="molecule type" value="Genomic_DNA"/>
</dbReference>
<evidence type="ECO:0000256" key="1">
    <source>
        <dbReference type="ARBA" id="ARBA00010928"/>
    </source>
</evidence>
<dbReference type="InterPro" id="IPR036291">
    <property type="entry name" value="NAD(P)-bd_dom_sf"/>
</dbReference>
<feature type="domain" description="GFO/IDH/MocA-like oxidoreductase" evidence="5">
    <location>
        <begin position="150"/>
        <end position="291"/>
    </location>
</feature>
<comment type="caution">
    <text evidence="6">The sequence shown here is derived from an EMBL/GenBank/DDBJ whole genome shotgun (WGS) entry which is preliminary data.</text>
</comment>
<dbReference type="InterPro" id="IPR036812">
    <property type="entry name" value="NAD(P)_OxRdtase_dom_sf"/>
</dbReference>
<dbReference type="Pfam" id="PF01408">
    <property type="entry name" value="GFO_IDH_MocA"/>
    <property type="match status" value="1"/>
</dbReference>
<dbReference type="Pfam" id="PF22725">
    <property type="entry name" value="GFO_IDH_MocA_C3"/>
    <property type="match status" value="1"/>
</dbReference>
<keyword evidence="2" id="KW-0560">Oxidoreductase</keyword>
<name>A0A6G3WPL8_9ACTN</name>
<dbReference type="Gene3D" id="3.30.360.10">
    <property type="entry name" value="Dihydrodipicolinate Reductase, domain 2"/>
    <property type="match status" value="1"/>
</dbReference>
<evidence type="ECO:0000256" key="2">
    <source>
        <dbReference type="ARBA" id="ARBA00023002"/>
    </source>
</evidence>
<proteinExistence type="inferred from homology"/>
<sequence>MRTLKSTIKSKKDPAAALRLAVLGSGNMARRFLKQLPDSRRCELAAIGDRDPDQARILAEEVGGLFHGGVVHGAEEEVIGSDEVDAVYIATVHTTHARLAMRAIGAGKHVLCEKPLTVNHPQAMAVTDAARHAGVRLVEAMMFRFHPQMAAVRDLVRSGEIGDVRHIDAGFAFCVPSDPKAPTVVTADLLIPDAGGLTGRLFDPQLAGGGILDVGCYPLSMARAIAGAAAGVDVLEPVRLTADGTIGDGGVDEWAIARMEFANGVTASLRTGVRMVDNNTVQIVGSKGTIEMLDPWALSTSPQVIIRRVGHLPEQRAFHAPGAYALQMDAFAESVRGPEPEQISNADSVGNAAALDRWRAAIGLRYPFEREDATISTVSELPLQRPAPMGGADHGGDIRGRIEGLDKPLSRVVMGCDHQPDLPTASALFDHYVTLGGNVFDTAHFYLDGQAERRLGKWIAHRGIRDEVVVIGKGAHTPDCDPEAMSRQLLESLERQGTGHLDIYLLHRDNEDVPAGEFVDALNRHADAGLVRIFGGSNWSTRRVDEANAWAKANGKRGFSVLSNHFGLARPAELPWPGCLDACDPESMCWLTERQMPLLAWSARSRNFFTRADPSDLSDELLVRCFYGPENFERKRRAEKLARDHGVSPSAIAMAYVLHQPFPTFAMYGPKTLEESRDSFRAVEVELSAEQVAWLRGEQS</sequence>
<feature type="domain" description="Gfo/Idh/MocA-like oxidoreductase N-terminal" evidence="4">
    <location>
        <begin position="19"/>
        <end position="138"/>
    </location>
</feature>
<dbReference type="InterPro" id="IPR050984">
    <property type="entry name" value="Gfo/Idh/MocA_domain"/>
</dbReference>
<evidence type="ECO:0000259" key="5">
    <source>
        <dbReference type="Pfam" id="PF22725"/>
    </source>
</evidence>
<evidence type="ECO:0000259" key="4">
    <source>
        <dbReference type="Pfam" id="PF01408"/>
    </source>
</evidence>
<dbReference type="GO" id="GO:0016491">
    <property type="term" value="F:oxidoreductase activity"/>
    <property type="evidence" value="ECO:0007669"/>
    <property type="project" value="UniProtKB-KW"/>
</dbReference>
<dbReference type="SUPFAM" id="SSF51735">
    <property type="entry name" value="NAD(P)-binding Rossmann-fold domains"/>
    <property type="match status" value="1"/>
</dbReference>
<reference evidence="6" key="1">
    <citation type="submission" date="2020-01" db="EMBL/GenBank/DDBJ databases">
        <title>Insect and environment-associated Actinomycetes.</title>
        <authorList>
            <person name="Currrie C."/>
            <person name="Chevrette M."/>
            <person name="Carlson C."/>
            <person name="Stubbendieck R."/>
            <person name="Wendt-Pienkowski E."/>
        </authorList>
    </citation>
    <scope>NUCLEOTIDE SEQUENCE</scope>
    <source>
        <strain evidence="6">SID7499</strain>
    </source>
</reference>